<keyword evidence="2" id="KW-0808">Transferase</keyword>
<dbReference type="InterPro" id="IPR027417">
    <property type="entry name" value="P-loop_NTPase"/>
</dbReference>
<dbReference type="GO" id="GO:0016301">
    <property type="term" value="F:kinase activity"/>
    <property type="evidence" value="ECO:0007669"/>
    <property type="project" value="UniProtKB-KW"/>
</dbReference>
<dbReference type="NCBIfam" id="NF006743">
    <property type="entry name" value="PRK09270.1-2"/>
    <property type="match status" value="1"/>
</dbReference>
<name>A0A9X1MEZ5_9MICC</name>
<keyword evidence="2" id="KW-0418">Kinase</keyword>
<dbReference type="Pfam" id="PF00485">
    <property type="entry name" value="PRK"/>
    <property type="match status" value="1"/>
</dbReference>
<dbReference type="Proteomes" id="UP001139158">
    <property type="component" value="Unassembled WGS sequence"/>
</dbReference>
<dbReference type="GO" id="GO:0005524">
    <property type="term" value="F:ATP binding"/>
    <property type="evidence" value="ECO:0007669"/>
    <property type="project" value="InterPro"/>
</dbReference>
<comment type="caution">
    <text evidence="2">The sequence shown here is derived from an EMBL/GenBank/DDBJ whole genome shotgun (WGS) entry which is preliminary data.</text>
</comment>
<sequence length="213" mass="22800">MQILERSLDGLAAVASRLATGGERRILGIAGPPGAGKSTLAEALSAALGPDTAVVVAMDGFHLANRVLDMLGYRERKGAPETFDDGGYAALLRRLRLQGPGEPIIYAPEFRRDLEEPVGSAVPVRCDVPLLITEGNYLLLPTRAWPQARSQLDTVWYVELEEAERIRRLTDRHAAYGKSPADAAAWAAGSDQANAELVAAYASKADAVVRLVP</sequence>
<protein>
    <submittedName>
        <fullName evidence="2">Nucleoside/nucleotide kinase family protein</fullName>
    </submittedName>
</protein>
<evidence type="ECO:0000259" key="1">
    <source>
        <dbReference type="Pfam" id="PF00485"/>
    </source>
</evidence>
<gene>
    <name evidence="2" type="ORF">LJ757_09185</name>
</gene>
<evidence type="ECO:0000313" key="3">
    <source>
        <dbReference type="Proteomes" id="UP001139158"/>
    </source>
</evidence>
<reference evidence="2" key="1">
    <citation type="submission" date="2021-10" db="EMBL/GenBank/DDBJ databases">
        <title>Novel species in genus Arthrobacter.</title>
        <authorList>
            <person name="Liu Y."/>
        </authorList>
    </citation>
    <scope>NUCLEOTIDE SEQUENCE</scope>
    <source>
        <strain evidence="2">Zg-Y453</strain>
    </source>
</reference>
<dbReference type="RefSeq" id="WP_227895851.1">
    <property type="nucleotide sequence ID" value="NZ_CP099466.1"/>
</dbReference>
<dbReference type="SUPFAM" id="SSF52540">
    <property type="entry name" value="P-loop containing nucleoside triphosphate hydrolases"/>
    <property type="match status" value="1"/>
</dbReference>
<dbReference type="PANTHER" id="PTHR10285">
    <property type="entry name" value="URIDINE KINASE"/>
    <property type="match status" value="1"/>
</dbReference>
<dbReference type="InterPro" id="IPR006083">
    <property type="entry name" value="PRK/URK"/>
</dbReference>
<evidence type="ECO:0000313" key="2">
    <source>
        <dbReference type="EMBL" id="MCC3297975.1"/>
    </source>
</evidence>
<dbReference type="AlphaFoldDB" id="A0A9X1MEZ5"/>
<dbReference type="Gene3D" id="3.40.50.300">
    <property type="entry name" value="P-loop containing nucleotide triphosphate hydrolases"/>
    <property type="match status" value="2"/>
</dbReference>
<dbReference type="EMBL" id="JAJFZV010000009">
    <property type="protein sequence ID" value="MCC3297975.1"/>
    <property type="molecule type" value="Genomic_DNA"/>
</dbReference>
<keyword evidence="3" id="KW-1185">Reference proteome</keyword>
<accession>A0A9X1MEZ5</accession>
<feature type="domain" description="Phosphoribulokinase/uridine kinase" evidence="1">
    <location>
        <begin position="26"/>
        <end position="82"/>
    </location>
</feature>
<organism evidence="2 3">
    <name type="scientific">Arthrobacter caoxuetaonis</name>
    <dbReference type="NCBI Taxonomy" id="2886935"/>
    <lineage>
        <taxon>Bacteria</taxon>
        <taxon>Bacillati</taxon>
        <taxon>Actinomycetota</taxon>
        <taxon>Actinomycetes</taxon>
        <taxon>Micrococcales</taxon>
        <taxon>Micrococcaceae</taxon>
        <taxon>Arthrobacter</taxon>
    </lineage>
</organism>
<proteinExistence type="predicted"/>